<evidence type="ECO:0000313" key="2">
    <source>
        <dbReference type="EMBL" id="AWT59751.1"/>
    </source>
</evidence>
<evidence type="ECO:0000313" key="3">
    <source>
        <dbReference type="Proteomes" id="UP000247465"/>
    </source>
</evidence>
<dbReference type="EMBL" id="CP029803">
    <property type="protein sequence ID" value="AWT59751.1"/>
    <property type="molecule type" value="Genomic_DNA"/>
</dbReference>
<dbReference type="AlphaFoldDB" id="A0A2Z4ACU2"/>
<dbReference type="PANTHER" id="PTHR43169:SF2">
    <property type="entry name" value="NAD_GMP SYNTHASE DOMAIN-CONTAINING PROTEIN"/>
    <property type="match status" value="1"/>
</dbReference>
<sequence length="284" mass="32508">MTSLRSESMDMISEAQLKFDGLISKLDSYVREGLLVAFSGGVDSSFLLWAASEAHKRTGGRLLAITTTSPSVPQRDIDDALSFAKRIGVECELVESEEFKNERYVRNDRMRCYFCKSELFRISDSIIRDRNFQYVAYGYTASDKSDIRPGHQAAKEHKVLYPLAEFGFTKDEIRKSLRQNGYEIGEKPASPCLSSRVMTGVSITPMMLKDIEELENLLFDRGLKCFRVRHHDDGESRFIRLEVVPTEMERALELKEILVKEAKMRGYRWVTLDLEGYRTGGANR</sequence>
<dbReference type="InterPro" id="IPR014729">
    <property type="entry name" value="Rossmann-like_a/b/a_fold"/>
</dbReference>
<dbReference type="NCBIfam" id="TIGR00268">
    <property type="entry name" value="ATP-dependent sacrificial sulfur transferase LarE"/>
    <property type="match status" value="1"/>
</dbReference>
<dbReference type="PANTHER" id="PTHR43169">
    <property type="entry name" value="EXSB FAMILY PROTEIN"/>
    <property type="match status" value="1"/>
</dbReference>
<accession>A0A2Z4ACU2</accession>
<protein>
    <submittedName>
        <fullName evidence="2">Pyridinium-3,5-biscarboxylic acid mononucleotide sulfurtransferase</fullName>
        <ecNumber evidence="2">2.8.1.-</ecNumber>
    </submittedName>
</protein>
<dbReference type="InterPro" id="IPR005232">
    <property type="entry name" value="LarE"/>
</dbReference>
<feature type="active site" description="Nucleophile and sulfur donor" evidence="1">
    <location>
        <position position="192"/>
    </location>
</feature>
<keyword evidence="2" id="KW-0808">Transferase</keyword>
<dbReference type="Proteomes" id="UP000247465">
    <property type="component" value="Chromosome"/>
</dbReference>
<dbReference type="PIRSF" id="PIRSF006661">
    <property type="entry name" value="PP-lp_UCP006661"/>
    <property type="match status" value="1"/>
</dbReference>
<dbReference type="GO" id="GO:0016783">
    <property type="term" value="F:sulfurtransferase activity"/>
    <property type="evidence" value="ECO:0007669"/>
    <property type="project" value="InterPro"/>
</dbReference>
<dbReference type="EC" id="2.8.1.-" evidence="2"/>
<dbReference type="KEGG" id="mtar:DF168_00945"/>
<dbReference type="InterPro" id="IPR052188">
    <property type="entry name" value="Ni-pincer_cofactor_biosynth"/>
</dbReference>
<gene>
    <name evidence="2" type="primary">larE</name>
    <name evidence="2" type="ORF">DF168_00945</name>
</gene>
<organism evidence="2 3">
    <name type="scientific">Candidatus Moanibacter tarae</name>
    <dbReference type="NCBI Taxonomy" id="2200854"/>
    <lineage>
        <taxon>Bacteria</taxon>
        <taxon>Pseudomonadati</taxon>
        <taxon>Verrucomicrobiota</taxon>
        <taxon>Opitutia</taxon>
        <taxon>Puniceicoccales</taxon>
        <taxon>Puniceicoccales incertae sedis</taxon>
        <taxon>Candidatus Moanibacter</taxon>
    </lineage>
</organism>
<dbReference type="Gene3D" id="3.40.50.620">
    <property type="entry name" value="HUPs"/>
    <property type="match status" value="1"/>
</dbReference>
<name>A0A2Z4ACU2_9BACT</name>
<dbReference type="SUPFAM" id="SSF52402">
    <property type="entry name" value="Adenine nucleotide alpha hydrolases-like"/>
    <property type="match status" value="1"/>
</dbReference>
<reference evidence="2 3" key="1">
    <citation type="submission" date="2018-06" db="EMBL/GenBank/DDBJ databases">
        <title>Draft Genome Sequence of a Novel Marine Bacterium Related to the Verrucomicrobia.</title>
        <authorList>
            <person name="Vosseberg J."/>
            <person name="Martijn J."/>
            <person name="Ettema T.J.G."/>
        </authorList>
    </citation>
    <scope>NUCLEOTIDE SEQUENCE [LARGE SCALE GENOMIC DNA]</scope>
    <source>
        <strain evidence="2">TARA_B100001123</strain>
    </source>
</reference>
<proteinExistence type="predicted"/>
<evidence type="ECO:0000256" key="1">
    <source>
        <dbReference type="PIRSR" id="PIRSR006661-1"/>
    </source>
</evidence>